<evidence type="ECO:0000313" key="2">
    <source>
        <dbReference type="Proteomes" id="UP000617979"/>
    </source>
</evidence>
<comment type="caution">
    <text evidence="1">The sequence shown here is derived from an EMBL/GenBank/DDBJ whole genome shotgun (WGS) entry which is preliminary data.</text>
</comment>
<accession>A0ABQ1FVA0</accession>
<evidence type="ECO:0000313" key="1">
    <source>
        <dbReference type="EMBL" id="GGA31758.1"/>
    </source>
</evidence>
<protein>
    <recommendedName>
        <fullName evidence="3">Helix-turn-helix domain-containing protein</fullName>
    </recommendedName>
</protein>
<name>A0ABQ1FVA0_9BACL</name>
<proteinExistence type="predicted"/>
<reference evidence="2" key="1">
    <citation type="journal article" date="2019" name="Int. J. Syst. Evol. Microbiol.">
        <title>The Global Catalogue of Microorganisms (GCM) 10K type strain sequencing project: providing services to taxonomists for standard genome sequencing and annotation.</title>
        <authorList>
            <consortium name="The Broad Institute Genomics Platform"/>
            <consortium name="The Broad Institute Genome Sequencing Center for Infectious Disease"/>
            <person name="Wu L."/>
            <person name="Ma J."/>
        </authorList>
    </citation>
    <scope>NUCLEOTIDE SEQUENCE [LARGE SCALE GENOMIC DNA]</scope>
    <source>
        <strain evidence="2">CGMCC 1.12404</strain>
    </source>
</reference>
<keyword evidence="2" id="KW-1185">Reference proteome</keyword>
<evidence type="ECO:0008006" key="3">
    <source>
        <dbReference type="Google" id="ProtNLM"/>
    </source>
</evidence>
<dbReference type="EMBL" id="BMEX01000001">
    <property type="protein sequence ID" value="GGA31758.1"/>
    <property type="molecule type" value="Genomic_DNA"/>
</dbReference>
<organism evidence="1 2">
    <name type="scientific">Kroppenstedtia guangzhouensis</name>
    <dbReference type="NCBI Taxonomy" id="1274356"/>
    <lineage>
        <taxon>Bacteria</taxon>
        <taxon>Bacillati</taxon>
        <taxon>Bacillota</taxon>
        <taxon>Bacilli</taxon>
        <taxon>Bacillales</taxon>
        <taxon>Thermoactinomycetaceae</taxon>
        <taxon>Kroppenstedtia</taxon>
    </lineage>
</organism>
<gene>
    <name evidence="1" type="ORF">GCM10007416_00340</name>
</gene>
<dbReference type="Proteomes" id="UP000617979">
    <property type="component" value="Unassembled WGS sequence"/>
</dbReference>
<sequence>MTREDYPLILKAEHIAEILQISKRRAYEVMDYTDFPLVRVGRSKRVGRDAFFRWIDRHEKEVGQSPN</sequence>
<dbReference type="RefSeq" id="WP_188428589.1">
    <property type="nucleotide sequence ID" value="NZ_BMEX01000001.1"/>
</dbReference>